<reference evidence="2 3" key="1">
    <citation type="submission" date="2014-07" db="EMBL/GenBank/DDBJ databases">
        <title>Epilithonimonas lactis LMG 22401 Genome.</title>
        <authorList>
            <person name="Pipes S.E."/>
            <person name="Stropko S.J."/>
        </authorList>
    </citation>
    <scope>NUCLEOTIDE SEQUENCE [LARGE SCALE GENOMIC DNA]</scope>
    <source>
        <strain evidence="2 3">LMG 24401</strain>
    </source>
</reference>
<dbReference type="EMBL" id="JPLY01000004">
    <property type="protein sequence ID" value="KFC21055.1"/>
    <property type="molecule type" value="Genomic_DNA"/>
</dbReference>
<feature type="transmembrane region" description="Helical" evidence="1">
    <location>
        <begin position="68"/>
        <end position="85"/>
    </location>
</feature>
<sequence length="122" mass="14016">MYKNVRNFVLIIVASTIIYILKSSQFPGGVAGMAPIFIILTNIFGFIISVLVIYIFRKKLEHKYDWNILIFVGICFSILILYFKANPFNNELQAPHIELTFWNYIAILISASSVLIIQKVIK</sequence>
<keyword evidence="1" id="KW-1133">Transmembrane helix</keyword>
<accession>A0A085BF10</accession>
<feature type="transmembrane region" description="Helical" evidence="1">
    <location>
        <begin position="5"/>
        <end position="21"/>
    </location>
</feature>
<keyword evidence="3" id="KW-1185">Reference proteome</keyword>
<dbReference type="RefSeq" id="WP_034976768.1">
    <property type="nucleotide sequence ID" value="NZ_FOFI01000001.1"/>
</dbReference>
<keyword evidence="1" id="KW-0472">Membrane</keyword>
<organism evidence="2 3">
    <name type="scientific">Epilithonimonas lactis</name>
    <dbReference type="NCBI Taxonomy" id="421072"/>
    <lineage>
        <taxon>Bacteria</taxon>
        <taxon>Pseudomonadati</taxon>
        <taxon>Bacteroidota</taxon>
        <taxon>Flavobacteriia</taxon>
        <taxon>Flavobacteriales</taxon>
        <taxon>Weeksellaceae</taxon>
        <taxon>Chryseobacterium group</taxon>
        <taxon>Epilithonimonas</taxon>
    </lineage>
</organism>
<gene>
    <name evidence="2" type="ORF">IO89_12575</name>
</gene>
<comment type="caution">
    <text evidence="2">The sequence shown here is derived from an EMBL/GenBank/DDBJ whole genome shotgun (WGS) entry which is preliminary data.</text>
</comment>
<dbReference type="STRING" id="421072.SAMN04488097_0406"/>
<keyword evidence="1" id="KW-0812">Transmembrane</keyword>
<evidence type="ECO:0000313" key="2">
    <source>
        <dbReference type="EMBL" id="KFC21055.1"/>
    </source>
</evidence>
<protein>
    <submittedName>
        <fullName evidence="2">Uncharacterized protein</fullName>
    </submittedName>
</protein>
<dbReference type="AlphaFoldDB" id="A0A085BF10"/>
<feature type="transmembrane region" description="Helical" evidence="1">
    <location>
        <begin position="33"/>
        <end position="56"/>
    </location>
</feature>
<dbReference type="Proteomes" id="UP000028623">
    <property type="component" value="Unassembled WGS sequence"/>
</dbReference>
<name>A0A085BF10_9FLAO</name>
<proteinExistence type="predicted"/>
<feature type="transmembrane region" description="Helical" evidence="1">
    <location>
        <begin position="101"/>
        <end position="121"/>
    </location>
</feature>
<evidence type="ECO:0000256" key="1">
    <source>
        <dbReference type="SAM" id="Phobius"/>
    </source>
</evidence>
<dbReference type="OrthoDB" id="1261148at2"/>
<evidence type="ECO:0000313" key="3">
    <source>
        <dbReference type="Proteomes" id="UP000028623"/>
    </source>
</evidence>